<gene>
    <name evidence="1" type="ORF">LCGC14_0390290</name>
</gene>
<protein>
    <submittedName>
        <fullName evidence="1">Uncharacterized protein</fullName>
    </submittedName>
</protein>
<dbReference type="AlphaFoldDB" id="A0A0F9THX1"/>
<accession>A0A0F9THX1</accession>
<name>A0A0F9THX1_9ZZZZ</name>
<sequence>MSEIFEEYEAILVEKGIVKEAQKEPNKPNPRYDSLDLEAIEKLYGVKPNGEEDHIVEIAHPDPVVVAPAYDRINGLVENLLERQDIIAAIALRPNDGKLVQRRYVVAHDDLLNELLKTAFMLDKKGRDDLMKLADDCAGRLLKKKLVKIAYSWTDIGEALGVAGGAAAAVAILGTGPAGWIVGAGILGVAAL</sequence>
<comment type="caution">
    <text evidence="1">The sequence shown here is derived from an EMBL/GenBank/DDBJ whole genome shotgun (WGS) entry which is preliminary data.</text>
</comment>
<evidence type="ECO:0000313" key="1">
    <source>
        <dbReference type="EMBL" id="KKN74512.1"/>
    </source>
</evidence>
<feature type="non-terminal residue" evidence="1">
    <location>
        <position position="192"/>
    </location>
</feature>
<organism evidence="1">
    <name type="scientific">marine sediment metagenome</name>
    <dbReference type="NCBI Taxonomy" id="412755"/>
    <lineage>
        <taxon>unclassified sequences</taxon>
        <taxon>metagenomes</taxon>
        <taxon>ecological metagenomes</taxon>
    </lineage>
</organism>
<reference evidence="1" key="1">
    <citation type="journal article" date="2015" name="Nature">
        <title>Complex archaea that bridge the gap between prokaryotes and eukaryotes.</title>
        <authorList>
            <person name="Spang A."/>
            <person name="Saw J.H."/>
            <person name="Jorgensen S.L."/>
            <person name="Zaremba-Niedzwiedzka K."/>
            <person name="Martijn J."/>
            <person name="Lind A.E."/>
            <person name="van Eijk R."/>
            <person name="Schleper C."/>
            <person name="Guy L."/>
            <person name="Ettema T.J."/>
        </authorList>
    </citation>
    <scope>NUCLEOTIDE SEQUENCE</scope>
</reference>
<proteinExistence type="predicted"/>
<dbReference type="EMBL" id="LAZR01000325">
    <property type="protein sequence ID" value="KKN74512.1"/>
    <property type="molecule type" value="Genomic_DNA"/>
</dbReference>